<feature type="chain" id="PRO_5013830098" evidence="1">
    <location>
        <begin position="18"/>
        <end position="117"/>
    </location>
</feature>
<dbReference type="AlphaFoldDB" id="A0A2H1VMN0"/>
<keyword evidence="1" id="KW-0732">Signal</keyword>
<feature type="signal peptide" evidence="1">
    <location>
        <begin position="1"/>
        <end position="17"/>
    </location>
</feature>
<sequence length="117" mass="13156">MHEVGALLVMCLQYSVPSSLLVCSIAPQESDCHSRQLEVDSETSRVMGPVLHSAPTRCKHSIVLRSETEGITVLDASARMGRLDQSDSTVSQKTDVKQRLRCVVFRYKHYFKITVFE</sequence>
<proteinExistence type="predicted"/>
<protein>
    <submittedName>
        <fullName evidence="2">SFRICE_003963</fullName>
    </submittedName>
</protein>
<gene>
    <name evidence="2" type="ORF">SFRICE_003963</name>
</gene>
<name>A0A2H1VMN0_SPOFR</name>
<dbReference type="EMBL" id="ODYU01003225">
    <property type="protein sequence ID" value="SOQ41702.1"/>
    <property type="molecule type" value="Genomic_DNA"/>
</dbReference>
<evidence type="ECO:0000256" key="1">
    <source>
        <dbReference type="SAM" id="SignalP"/>
    </source>
</evidence>
<accession>A0A2H1VMN0</accession>
<reference evidence="2" key="1">
    <citation type="submission" date="2016-07" db="EMBL/GenBank/DDBJ databases">
        <authorList>
            <person name="Bretaudeau A."/>
        </authorList>
    </citation>
    <scope>NUCLEOTIDE SEQUENCE</scope>
    <source>
        <strain evidence="2">Rice</strain>
        <tissue evidence="2">Whole body</tissue>
    </source>
</reference>
<evidence type="ECO:0000313" key="2">
    <source>
        <dbReference type="EMBL" id="SOQ41702.1"/>
    </source>
</evidence>
<organism evidence="2">
    <name type="scientific">Spodoptera frugiperda</name>
    <name type="common">Fall armyworm</name>
    <dbReference type="NCBI Taxonomy" id="7108"/>
    <lineage>
        <taxon>Eukaryota</taxon>
        <taxon>Metazoa</taxon>
        <taxon>Ecdysozoa</taxon>
        <taxon>Arthropoda</taxon>
        <taxon>Hexapoda</taxon>
        <taxon>Insecta</taxon>
        <taxon>Pterygota</taxon>
        <taxon>Neoptera</taxon>
        <taxon>Endopterygota</taxon>
        <taxon>Lepidoptera</taxon>
        <taxon>Glossata</taxon>
        <taxon>Ditrysia</taxon>
        <taxon>Noctuoidea</taxon>
        <taxon>Noctuidae</taxon>
        <taxon>Amphipyrinae</taxon>
        <taxon>Spodoptera</taxon>
    </lineage>
</organism>